<keyword evidence="1 4" id="KW-0808">Transferase</keyword>
<dbReference type="OrthoDB" id="9812571at2"/>
<dbReference type="SUPFAM" id="SSF51161">
    <property type="entry name" value="Trimeric LpxA-like enzymes"/>
    <property type="match status" value="1"/>
</dbReference>
<keyword evidence="3 4" id="KW-0012">Acyltransferase</keyword>
<proteinExistence type="predicted"/>
<dbReference type="Pfam" id="PF00132">
    <property type="entry name" value="Hexapep"/>
    <property type="match status" value="1"/>
</dbReference>
<organism evidence="4 5">
    <name type="scientific">Paenimyroides tangerinum</name>
    <dbReference type="NCBI Taxonomy" id="2488728"/>
    <lineage>
        <taxon>Bacteria</taxon>
        <taxon>Pseudomonadati</taxon>
        <taxon>Bacteroidota</taxon>
        <taxon>Flavobacteriia</taxon>
        <taxon>Flavobacteriales</taxon>
        <taxon>Flavobacteriaceae</taxon>
        <taxon>Paenimyroides</taxon>
    </lineage>
</organism>
<sequence>MIKNIINSILKKFNSVSLLKRATILGKVDFLKISSIVLFDGSTKEDIVLGDNCRMYGTLMSQNNGKIIIKENVKIGGATIIGAVNSITIGKGTALADNIRIYDNNNHPVNPEDRKIMYASSWDSDLRNWKHSDSAPIVIGENVWIGQFVRINKGVTIGDNSVIAACSVVTKNVPSNTIVAGNPAKVVKENIDQLPRKFV</sequence>
<protein>
    <submittedName>
        <fullName evidence="4">Acyltransferase</fullName>
    </submittedName>
</protein>
<dbReference type="Gene3D" id="2.160.10.10">
    <property type="entry name" value="Hexapeptide repeat proteins"/>
    <property type="match status" value="1"/>
</dbReference>
<accession>A0A3P3W538</accession>
<comment type="caution">
    <text evidence="4">The sequence shown here is derived from an EMBL/GenBank/DDBJ whole genome shotgun (WGS) entry which is preliminary data.</text>
</comment>
<dbReference type="PROSITE" id="PS00101">
    <property type="entry name" value="HEXAPEP_TRANSFERASES"/>
    <property type="match status" value="1"/>
</dbReference>
<dbReference type="PANTHER" id="PTHR23416">
    <property type="entry name" value="SIALIC ACID SYNTHASE-RELATED"/>
    <property type="match status" value="1"/>
</dbReference>
<dbReference type="AlphaFoldDB" id="A0A3P3W538"/>
<dbReference type="InterPro" id="IPR018357">
    <property type="entry name" value="Hexapep_transf_CS"/>
</dbReference>
<keyword evidence="2" id="KW-0677">Repeat</keyword>
<keyword evidence="5" id="KW-1185">Reference proteome</keyword>
<name>A0A3P3W538_9FLAO</name>
<dbReference type="Proteomes" id="UP000275719">
    <property type="component" value="Unassembled WGS sequence"/>
</dbReference>
<gene>
    <name evidence="4" type="ORF">EG240_11215</name>
</gene>
<dbReference type="InterPro" id="IPR011004">
    <property type="entry name" value="Trimer_LpxA-like_sf"/>
</dbReference>
<dbReference type="CDD" id="cd04647">
    <property type="entry name" value="LbH_MAT_like"/>
    <property type="match status" value="1"/>
</dbReference>
<dbReference type="RefSeq" id="WP_125019484.1">
    <property type="nucleotide sequence ID" value="NZ_RQVQ01000025.1"/>
</dbReference>
<dbReference type="InterPro" id="IPR001451">
    <property type="entry name" value="Hexapep"/>
</dbReference>
<reference evidence="4 5" key="1">
    <citation type="submission" date="2018-11" db="EMBL/GenBank/DDBJ databases">
        <title>Flavobacterium sp. nov., YIM 102701-2 draft genome.</title>
        <authorList>
            <person name="Li G."/>
            <person name="Jiang Y."/>
        </authorList>
    </citation>
    <scope>NUCLEOTIDE SEQUENCE [LARGE SCALE GENOMIC DNA]</scope>
    <source>
        <strain evidence="4 5">YIM 102701-2</strain>
    </source>
</reference>
<evidence type="ECO:0000256" key="1">
    <source>
        <dbReference type="ARBA" id="ARBA00022679"/>
    </source>
</evidence>
<dbReference type="GO" id="GO:0016746">
    <property type="term" value="F:acyltransferase activity"/>
    <property type="evidence" value="ECO:0007669"/>
    <property type="project" value="UniProtKB-KW"/>
</dbReference>
<evidence type="ECO:0000313" key="5">
    <source>
        <dbReference type="Proteomes" id="UP000275719"/>
    </source>
</evidence>
<evidence type="ECO:0000256" key="2">
    <source>
        <dbReference type="ARBA" id="ARBA00022737"/>
    </source>
</evidence>
<dbReference type="EMBL" id="RQVQ01000025">
    <property type="protein sequence ID" value="RRJ89558.1"/>
    <property type="molecule type" value="Genomic_DNA"/>
</dbReference>
<dbReference type="InterPro" id="IPR051159">
    <property type="entry name" value="Hexapeptide_acetyltransf"/>
</dbReference>
<evidence type="ECO:0000313" key="4">
    <source>
        <dbReference type="EMBL" id="RRJ89558.1"/>
    </source>
</evidence>
<evidence type="ECO:0000256" key="3">
    <source>
        <dbReference type="ARBA" id="ARBA00023315"/>
    </source>
</evidence>